<dbReference type="AlphaFoldDB" id="X1CL94"/>
<reference evidence="1" key="1">
    <citation type="journal article" date="2014" name="Front. Microbiol.">
        <title>High frequency of phylogenetically diverse reductive dehalogenase-homologous genes in deep subseafloor sedimentary metagenomes.</title>
        <authorList>
            <person name="Kawai M."/>
            <person name="Futagami T."/>
            <person name="Toyoda A."/>
            <person name="Takaki Y."/>
            <person name="Nishi S."/>
            <person name="Hori S."/>
            <person name="Arai W."/>
            <person name="Tsubouchi T."/>
            <person name="Morono Y."/>
            <person name="Uchiyama I."/>
            <person name="Ito T."/>
            <person name="Fujiyama A."/>
            <person name="Inagaki F."/>
            <person name="Takami H."/>
        </authorList>
    </citation>
    <scope>NUCLEOTIDE SEQUENCE</scope>
    <source>
        <strain evidence="1">Expedition CK06-06</strain>
    </source>
</reference>
<organism evidence="1">
    <name type="scientific">marine sediment metagenome</name>
    <dbReference type="NCBI Taxonomy" id="412755"/>
    <lineage>
        <taxon>unclassified sequences</taxon>
        <taxon>metagenomes</taxon>
        <taxon>ecological metagenomes</taxon>
    </lineage>
</organism>
<evidence type="ECO:0000313" key="1">
    <source>
        <dbReference type="EMBL" id="GAH08507.1"/>
    </source>
</evidence>
<proteinExistence type="predicted"/>
<accession>X1CL94</accession>
<sequence length="48" mass="5576">MVDVRRVEQWVAQMERLGEADIPMEIEGQIMTPRQYLQRVRGGNSSSK</sequence>
<gene>
    <name evidence="1" type="ORF">S01H4_59448</name>
</gene>
<dbReference type="EMBL" id="BART01034865">
    <property type="protein sequence ID" value="GAH08507.1"/>
    <property type="molecule type" value="Genomic_DNA"/>
</dbReference>
<name>X1CL94_9ZZZZ</name>
<protein>
    <submittedName>
        <fullName evidence="1">Uncharacterized protein</fullName>
    </submittedName>
</protein>
<comment type="caution">
    <text evidence="1">The sequence shown here is derived from an EMBL/GenBank/DDBJ whole genome shotgun (WGS) entry which is preliminary data.</text>
</comment>